<dbReference type="OrthoDB" id="3134645at2759"/>
<evidence type="ECO:0000259" key="1">
    <source>
        <dbReference type="Pfam" id="PF12937"/>
    </source>
</evidence>
<feature type="domain" description="F-box" evidence="1">
    <location>
        <begin position="33"/>
        <end position="73"/>
    </location>
</feature>
<evidence type="ECO:0000313" key="3">
    <source>
        <dbReference type="Proteomes" id="UP000077051"/>
    </source>
</evidence>
<dbReference type="VEuPathDB" id="FungiDB:MUCCIDRAFT_114286"/>
<organism evidence="2 3">
    <name type="scientific">Mucor lusitanicus CBS 277.49</name>
    <dbReference type="NCBI Taxonomy" id="747725"/>
    <lineage>
        <taxon>Eukaryota</taxon>
        <taxon>Fungi</taxon>
        <taxon>Fungi incertae sedis</taxon>
        <taxon>Mucoromycota</taxon>
        <taxon>Mucoromycotina</taxon>
        <taxon>Mucoromycetes</taxon>
        <taxon>Mucorales</taxon>
        <taxon>Mucorineae</taxon>
        <taxon>Mucoraceae</taxon>
        <taxon>Mucor</taxon>
    </lineage>
</organism>
<dbReference type="Proteomes" id="UP000077051">
    <property type="component" value="Unassembled WGS sequence"/>
</dbReference>
<gene>
    <name evidence="2" type="ORF">MUCCIDRAFT_114286</name>
</gene>
<proteinExistence type="predicted"/>
<protein>
    <recommendedName>
        <fullName evidence="1">F-box domain-containing protein</fullName>
    </recommendedName>
</protein>
<name>A0A168HRW7_MUCCL</name>
<dbReference type="EMBL" id="AMYB01000008">
    <property type="protein sequence ID" value="OAC99108.1"/>
    <property type="molecule type" value="Genomic_DNA"/>
</dbReference>
<dbReference type="InterPro" id="IPR032675">
    <property type="entry name" value="LRR_dom_sf"/>
</dbReference>
<keyword evidence="3" id="KW-1185">Reference proteome</keyword>
<comment type="caution">
    <text evidence="2">The sequence shown here is derived from an EMBL/GenBank/DDBJ whole genome shotgun (WGS) entry which is preliminary data.</text>
</comment>
<dbReference type="AlphaFoldDB" id="A0A168HRW7"/>
<dbReference type="SUPFAM" id="SSF81383">
    <property type="entry name" value="F-box domain"/>
    <property type="match status" value="1"/>
</dbReference>
<evidence type="ECO:0000313" key="2">
    <source>
        <dbReference type="EMBL" id="OAC99108.1"/>
    </source>
</evidence>
<dbReference type="Gene3D" id="3.80.10.10">
    <property type="entry name" value="Ribonuclease Inhibitor"/>
    <property type="match status" value="1"/>
</dbReference>
<dbReference type="InterPro" id="IPR036047">
    <property type="entry name" value="F-box-like_dom_sf"/>
</dbReference>
<accession>A0A168HRW7</accession>
<dbReference type="InterPro" id="IPR001810">
    <property type="entry name" value="F-box_dom"/>
</dbReference>
<sequence>MTFQKTSNLDAVPINVTGMAKAPANECISQLFPKRVLCQIFEHLKQINLAECSLVSQEWYVAARPYLYRHVTLCSAKSFYLFSNRILDNSKKQLGSLVHHIYFGGSLHIRGWDFCRPVDICKLLCDCPQLQSVQTSDIDLLKRSVVEALAKTPKANRFQYLAVIPQLLGNSYYKRCLGLFRHSLTEISLGAKHLTLSTLQRFPNLTKLYVEEISCQSITFYALLDTVPSLQELTIRYPLNGNHFLADFPLKVFPSMRLLDLKFEICSNFHHLHVVHLLSFFTNLQSLTLSLTDGINGLLREDQLYSIDEIVSLISKLGNSSMHVYFRNKSSYLTMPLYLQCILNTLEPVETATQKSALHMLFTENCYLGNNIRYSVSKSSLSTSIPARYITLPSRMSVDLANSLIQQSSLRFSTIEFICRDTSSTFETNSARILNAVLKECSQVETLILHGSSYFESEDFISSTSISQLRLHNPQFHSTRMLQDTLFCFPHLQRIFIQISLHKHWENDMCIYMPSNTLTEICIDVGDPNGCCLTKRALIHALFVVDLEIRQSAEVQHRYFHYYNRSMRQIYNESFEAIKSESEIYRLNLVVNHLDVLLVKHGEYSSKLWDDSLNLSSNE</sequence>
<dbReference type="Pfam" id="PF12937">
    <property type="entry name" value="F-box-like"/>
    <property type="match status" value="1"/>
</dbReference>
<reference evidence="2 3" key="1">
    <citation type="submission" date="2015-06" db="EMBL/GenBank/DDBJ databases">
        <title>Expansion of signal transduction pathways in fungi by whole-genome duplication.</title>
        <authorList>
            <consortium name="DOE Joint Genome Institute"/>
            <person name="Corrochano L.M."/>
            <person name="Kuo A."/>
            <person name="Marcet-Houben M."/>
            <person name="Polaino S."/>
            <person name="Salamov A."/>
            <person name="Villalobos J.M."/>
            <person name="Alvarez M.I."/>
            <person name="Avalos J."/>
            <person name="Benito E.P."/>
            <person name="Benoit I."/>
            <person name="Burger G."/>
            <person name="Camino L.P."/>
            <person name="Canovas D."/>
            <person name="Cerda-Olmedo E."/>
            <person name="Cheng J.-F."/>
            <person name="Dominguez A."/>
            <person name="Elias M."/>
            <person name="Eslava A.P."/>
            <person name="Glaser F."/>
            <person name="Grimwood J."/>
            <person name="Gutierrez G."/>
            <person name="Heitman J."/>
            <person name="Henrissat B."/>
            <person name="Iturriaga E.A."/>
            <person name="Lang B.F."/>
            <person name="Lavin J.L."/>
            <person name="Lee S."/>
            <person name="Li W."/>
            <person name="Lindquist E."/>
            <person name="Lopez-Garcia S."/>
            <person name="Luque E.M."/>
            <person name="Marcos A.T."/>
            <person name="Martin J."/>
            <person name="Mccluskey K."/>
            <person name="Medina H.R."/>
            <person name="Miralles-Duran A."/>
            <person name="Miyazaki A."/>
            <person name="Munoz-Torres E."/>
            <person name="Oguiza J.A."/>
            <person name="Ohm R."/>
            <person name="Olmedo M."/>
            <person name="Orejas M."/>
            <person name="Ortiz-Castellanos L."/>
            <person name="Pisabarro A.G."/>
            <person name="Rodriguez-Romero J."/>
            <person name="Ruiz-Herrera J."/>
            <person name="Ruiz-Vazquez R."/>
            <person name="Sanz C."/>
            <person name="Schackwitz W."/>
            <person name="Schmutz J."/>
            <person name="Shahriari M."/>
            <person name="Shelest E."/>
            <person name="Silva-Franco F."/>
            <person name="Soanes D."/>
            <person name="Syed K."/>
            <person name="Tagua V.G."/>
            <person name="Talbot N.J."/>
            <person name="Thon M."/>
            <person name="De Vries R.P."/>
            <person name="Wiebenga A."/>
            <person name="Yadav J.S."/>
            <person name="Braun E.L."/>
            <person name="Baker S."/>
            <person name="Garre V."/>
            <person name="Horwitz B."/>
            <person name="Torres-Martinez S."/>
            <person name="Idnurm A."/>
            <person name="Herrera-Estrella A."/>
            <person name="Gabaldon T."/>
            <person name="Grigoriev I.V."/>
        </authorList>
    </citation>
    <scope>NUCLEOTIDE SEQUENCE [LARGE SCALE GENOMIC DNA]</scope>
    <source>
        <strain evidence="2 3">CBS 277.49</strain>
    </source>
</reference>